<dbReference type="Gene3D" id="3.40.50.2300">
    <property type="match status" value="5"/>
</dbReference>
<dbReference type="Pfam" id="PF00512">
    <property type="entry name" value="HisKA"/>
    <property type="match status" value="1"/>
</dbReference>
<dbReference type="SUPFAM" id="SSF47384">
    <property type="entry name" value="Homodimeric domain of signal transducing histidine kinase"/>
    <property type="match status" value="1"/>
</dbReference>
<dbReference type="InterPro" id="IPR011641">
    <property type="entry name" value="Tyr-kin_ephrin_A/B_rcpt-like"/>
</dbReference>
<comment type="caution">
    <text evidence="17">The sequence shown here is derived from an EMBL/GenBank/DDBJ whole genome shotgun (WGS) entry which is preliminary data.</text>
</comment>
<keyword evidence="12" id="KW-1133">Transmembrane helix</keyword>
<feature type="compositionally biased region" description="Acidic residues" evidence="11">
    <location>
        <begin position="2285"/>
        <end position="2299"/>
    </location>
</feature>
<feature type="region of interest" description="Disordered" evidence="11">
    <location>
        <begin position="2285"/>
        <end position="2304"/>
    </location>
</feature>
<dbReference type="InterPro" id="IPR003594">
    <property type="entry name" value="HATPase_dom"/>
</dbReference>
<feature type="domain" description="Histidine kinase" evidence="15">
    <location>
        <begin position="1322"/>
        <end position="1614"/>
    </location>
</feature>
<dbReference type="SUPFAM" id="SSF56112">
    <property type="entry name" value="Protein kinase-like (PK-like)"/>
    <property type="match status" value="1"/>
</dbReference>
<feature type="compositionally biased region" description="Acidic residues" evidence="11">
    <location>
        <begin position="2170"/>
        <end position="2180"/>
    </location>
</feature>
<keyword evidence="3 9" id="KW-0597">Phosphoprotein</keyword>
<dbReference type="EC" id="2.7.13.3" evidence="2"/>
<evidence type="ECO:0000256" key="6">
    <source>
        <dbReference type="ARBA" id="ARBA00022777"/>
    </source>
</evidence>
<dbReference type="InterPro" id="IPR001789">
    <property type="entry name" value="Sig_transdc_resp-reg_receiver"/>
</dbReference>
<dbReference type="PROSITE" id="PS50011">
    <property type="entry name" value="PROTEIN_KINASE_DOM"/>
    <property type="match status" value="1"/>
</dbReference>
<feature type="compositionally biased region" description="Polar residues" evidence="11">
    <location>
        <begin position="1762"/>
        <end position="1783"/>
    </location>
</feature>
<sequence>MRRSCAAAALSLSPWVTVIITPTATTTEDDEEDTLPPTAAATSPAASNQQPLATSTGIIIVIPTPPPALPAPTSLVPPTIHRGITTFNDYPSSYPNCSDNVRLNRVSLITHGRALTGSDLNLDTRQTVPMTLTDEVAGMDYDAHKMSAAIYTAIQYPVDALVVSIPDAEVLREPIRAAREKNIPVIAIYSGRQVAKDLGILAIMSDDDFVCINGVYRIPILLDRCNGVLSAFLEANTGASSNLTEHIIFLEKGNRTSTGPSYAQLVSENIRERRSAVTGIVHLTAPTFLELNQGLVTALNGTRPYKIASFDFNRVMMKCMEIGSLHYSVSGLLYIQTIMALMLLYIQLSVGERISQDQITTGPKLVTLANAKDMLAQEEWNFGDFLDFSKGFSVITGRQVAQYRVSKSLSPINEYWDALSTGARDAATFLNWTMTEYRYDQPIRQDVVEYSIDLALNDSSTQGLLMSNAHDTYIQYALNETIRRIPARTVHANKTLQGLCDDWTPGKIGLDNECQLLTPWNHTLEQVLPLPIVGIGSTFHWSPHQSLSWVGENGYQAGIEYANTIRGAGRSRPICIVQDDEPEQQMQMCQGLYNWIAALGATQLPPFDTYCIRLISGDLSGASRKIADVGVSYKFDSIHTTSTMLFENIKYLVSKGDVSDKVLVTTTGRSSTALADYVAGKVGKVWSQQSYLNGFMSVFELALSTVLQDKPWNFISTGPTVVEYVCDLGYVYNKDRNRTSLFCQTPKGQHISNPFCQPCPINHFSNEYNSLNCTACPTGTFTNTTGSISCLSCDDFGQKTLACQEYFYNKQKANSITLAIFLPLGLLLFAAIVGTLVVYALRNRRKRSRLADDSWMLDYKKIMGLYHDSDSGLGSQDSGSMIEHKHMSYMSDGEGGGGRGRRSSGRPTDMFQRSHSTFVGGNSGIQPMDDTGKAIGVYRNLPVFVRRIGGSKVHLTRKLRIEIMDVMELRHPKLVELVGVCLQPPDVCVVTEHCSKGTLTEVLANPDLNFNWLFKLSFMSDISRAMEFLHQSKIQFHGDLKSANCLITSRWEVKVGGYGMRELTATQQPGYGRMPHIGTGSTDGGTVHRNSLRISGESIFGNGSARSLPFHTNSLPEDSMDMEEYHVARTFREIQDGRWVAPENMIHRGSVFHMTASKNGDVYSAGIVFNEIMTRKTPYARQLAVLDPVEGPSMLLDQIKNENLRPDFLLDDASDESIGAVNHLIRNCLQPDPYLRPSFATILHRLRLISPDGDMIGGMAALLEKYANDMEELVRTRTMHLQTRTAELEEERLRTEALLIDLNQAKNHAEEAARAKSNFLANMSHEIRTPMNAVIGMSRIMLESDLSPDLMDCAETIESSGNQLMAVIDDILDYSKIESGKLKLAPELLDLPWLLESVCNLVSMQAGTKGLGLAFVVHPDTPMQALGDLVRIRQVLLNLLSNAIKFTEKGNIVVKLEPKPKLAFGTGARIYEEDDLEETGQESSGLLLHGDQGSTESDLNRIHSRATTSRPGSKNPLQTLGSLSQEAKTRATDETHVDLLWSVADQGCGIPAERMNRLFKSFSQADDSVTRNFGGTGLGLAISKKLVEVMDGEMWAESEEGVGSTFYFTTLLESPKASPTVAQQLNLEFFKEKTLLILDDRRVSRTSWRYQSSTWGFQRVMVLSVPKGLDFLRQNPNQVDVIMIDVDKPQTKIHPGLAVLHQVRMIPNEEYRDLESGEVIRPKRTTPVPCVLVSYHRHAQPAFPGGVNSVAAPLAEGVDSAGSASETPTRSIRGQSSQESLTDSTRKSSHSRSSAVKDKEVLQSRPYPTTGTCNLNIINSNMLAVPPRSTLHDRSNSFTDSLASPISPPNSGGSGSGNGQDLSFGADPSVGYLSKPVKQAKLFRMFHGLMTGSWPVAPQPAADMNNREHERKRQLETLECLLVDDNPVNQKVISRMLGRMGIKPDLANNGQDAIDKCKARAEAVAKAKKGSESSGGVGGDGGGDGSGSGSDAEVKQYDLIFMDVWMPVKDGLEATEEIRKSVDGISGTEPFIVAMTACVMPGDREKCLASGMNAYLSKPIKKEELCSILEKWLDARADLEREQKLSHERKLLQKKKRELLQRRSMAVLGGAGGAGGASSDSPSVPSPSSDNTTGSVRHLKDEEEDDEEEEEEEEDEGIAQDDTTDHDNHDDDGDGEEDYDMPIRMRSSGSRVPSRMGSSRSNKHSRRRKKTHQRGPGGPGGAHVMSDDSEDEALGCRGGGGGGMNLVSVVTKKDHPIGRLGHMRSFKNHLLELFGGVFGFADTDDPLDAEVEDSSDEREAETHDAQDLEDWDLVLWSYDVLLLCC</sequence>
<dbReference type="PROSITE" id="PS50109">
    <property type="entry name" value="HIS_KIN"/>
    <property type="match status" value="1"/>
</dbReference>
<dbReference type="PRINTS" id="PR00344">
    <property type="entry name" value="BCTRLSENSOR"/>
</dbReference>
<dbReference type="SMART" id="SM01411">
    <property type="entry name" value="Ephrin_rec_like"/>
    <property type="match status" value="1"/>
</dbReference>
<dbReference type="CDD" id="cd16922">
    <property type="entry name" value="HATPase_EvgS-ArcB-TorS-like"/>
    <property type="match status" value="1"/>
</dbReference>
<evidence type="ECO:0000313" key="17">
    <source>
        <dbReference type="EMBL" id="KAG0319529.1"/>
    </source>
</evidence>
<name>A0A9P6UTZ4_9FUNG</name>
<feature type="signal peptide" evidence="13">
    <location>
        <begin position="1"/>
        <end position="25"/>
    </location>
</feature>
<accession>A0A9P6UTZ4</accession>
<dbReference type="Proteomes" id="UP000823405">
    <property type="component" value="Unassembled WGS sequence"/>
</dbReference>
<feature type="region of interest" description="Disordered" evidence="11">
    <location>
        <begin position="2108"/>
        <end position="2243"/>
    </location>
</feature>
<dbReference type="InterPro" id="IPR001245">
    <property type="entry name" value="Ser-Thr/Tyr_kinase_cat_dom"/>
</dbReference>
<evidence type="ECO:0000256" key="8">
    <source>
        <dbReference type="ARBA" id="ARBA00023012"/>
    </source>
</evidence>
<dbReference type="SMART" id="SM00448">
    <property type="entry name" value="REC"/>
    <property type="match status" value="1"/>
</dbReference>
<feature type="domain" description="Response regulatory" evidence="16">
    <location>
        <begin position="1919"/>
        <end position="2073"/>
    </location>
</feature>
<dbReference type="InterPro" id="IPR004358">
    <property type="entry name" value="Sig_transdc_His_kin-like_C"/>
</dbReference>
<dbReference type="PROSITE" id="PS50110">
    <property type="entry name" value="RESPONSE_REGULATORY"/>
    <property type="match status" value="1"/>
</dbReference>
<evidence type="ECO:0000256" key="12">
    <source>
        <dbReference type="SAM" id="Phobius"/>
    </source>
</evidence>
<feature type="compositionally biased region" description="Acidic residues" evidence="11">
    <location>
        <begin position="2142"/>
        <end position="2162"/>
    </location>
</feature>
<gene>
    <name evidence="17" type="ORF">BGZ97_001983</name>
</gene>
<dbReference type="OrthoDB" id="60033at2759"/>
<dbReference type="InterPro" id="IPR036890">
    <property type="entry name" value="HATPase_C_sf"/>
</dbReference>
<dbReference type="PANTHER" id="PTHR45339:SF1">
    <property type="entry name" value="HYBRID SIGNAL TRANSDUCTION HISTIDINE KINASE J"/>
    <property type="match status" value="1"/>
</dbReference>
<dbReference type="EMBL" id="JAAAIN010000142">
    <property type="protein sequence ID" value="KAG0319529.1"/>
    <property type="molecule type" value="Genomic_DNA"/>
</dbReference>
<keyword evidence="8" id="KW-0902">Two-component regulatory system</keyword>
<feature type="region of interest" description="Disordered" evidence="11">
    <location>
        <begin position="24"/>
        <end position="51"/>
    </location>
</feature>
<dbReference type="InterPro" id="IPR003661">
    <property type="entry name" value="HisK_dim/P_dom"/>
</dbReference>
<dbReference type="GO" id="GO:0005524">
    <property type="term" value="F:ATP binding"/>
    <property type="evidence" value="ECO:0007669"/>
    <property type="project" value="UniProtKB-KW"/>
</dbReference>
<feature type="compositionally biased region" description="Gly residues" evidence="11">
    <location>
        <begin position="1973"/>
        <end position="1988"/>
    </location>
</feature>
<feature type="region of interest" description="Disordered" evidence="11">
    <location>
        <begin position="1758"/>
        <end position="1813"/>
    </location>
</feature>
<keyword evidence="6" id="KW-0418">Kinase</keyword>
<evidence type="ECO:0000256" key="1">
    <source>
        <dbReference type="ARBA" id="ARBA00000085"/>
    </source>
</evidence>
<dbReference type="FunFam" id="1.10.287.130:FF:000002">
    <property type="entry name" value="Two-component osmosensing histidine kinase"/>
    <property type="match status" value="1"/>
</dbReference>
<feature type="compositionally biased region" description="Basic residues" evidence="11">
    <location>
        <begin position="2201"/>
        <end position="2213"/>
    </location>
</feature>
<keyword evidence="13" id="KW-0732">Signal</keyword>
<dbReference type="Pfam" id="PF07699">
    <property type="entry name" value="Ephrin_rec_like"/>
    <property type="match status" value="1"/>
</dbReference>
<keyword evidence="10" id="KW-0175">Coiled coil</keyword>
<dbReference type="Gene3D" id="2.10.50.10">
    <property type="entry name" value="Tumor Necrosis Factor Receptor, subunit A, domain 2"/>
    <property type="match status" value="1"/>
</dbReference>
<protein>
    <recommendedName>
        <fullName evidence="2">histidine kinase</fullName>
        <ecNumber evidence="2">2.7.13.3</ecNumber>
    </recommendedName>
</protein>
<keyword evidence="7" id="KW-0067">ATP-binding</keyword>
<dbReference type="GO" id="GO:0000155">
    <property type="term" value="F:phosphorelay sensor kinase activity"/>
    <property type="evidence" value="ECO:0007669"/>
    <property type="project" value="InterPro"/>
</dbReference>
<evidence type="ECO:0000256" key="4">
    <source>
        <dbReference type="ARBA" id="ARBA00022679"/>
    </source>
</evidence>
<evidence type="ECO:0000259" key="16">
    <source>
        <dbReference type="PROSITE" id="PS50110"/>
    </source>
</evidence>
<dbReference type="InterPro" id="IPR011006">
    <property type="entry name" value="CheY-like_superfamily"/>
</dbReference>
<dbReference type="InterPro" id="IPR009030">
    <property type="entry name" value="Growth_fac_rcpt_cys_sf"/>
</dbReference>
<dbReference type="InterPro" id="IPR028082">
    <property type="entry name" value="Peripla_BP_I"/>
</dbReference>
<evidence type="ECO:0000256" key="7">
    <source>
        <dbReference type="ARBA" id="ARBA00022840"/>
    </source>
</evidence>
<evidence type="ECO:0000313" key="18">
    <source>
        <dbReference type="Proteomes" id="UP000823405"/>
    </source>
</evidence>
<evidence type="ECO:0000256" key="10">
    <source>
        <dbReference type="SAM" id="Coils"/>
    </source>
</evidence>
<dbReference type="SMART" id="SM00388">
    <property type="entry name" value="HisKA"/>
    <property type="match status" value="1"/>
</dbReference>
<evidence type="ECO:0000256" key="9">
    <source>
        <dbReference type="PROSITE-ProRule" id="PRU00169"/>
    </source>
</evidence>
<dbReference type="InterPro" id="IPR000719">
    <property type="entry name" value="Prot_kinase_dom"/>
</dbReference>
<keyword evidence="12" id="KW-0812">Transmembrane</keyword>
<comment type="catalytic activity">
    <reaction evidence="1">
        <text>ATP + protein L-histidine = ADP + protein N-phospho-L-histidine.</text>
        <dbReference type="EC" id="2.7.13.3"/>
    </reaction>
</comment>
<feature type="compositionally biased region" description="Low complexity" evidence="11">
    <location>
        <begin position="35"/>
        <end position="47"/>
    </location>
</feature>
<evidence type="ECO:0000256" key="13">
    <source>
        <dbReference type="SAM" id="SignalP"/>
    </source>
</evidence>
<feature type="region of interest" description="Disordered" evidence="11">
    <location>
        <begin position="888"/>
        <end position="910"/>
    </location>
</feature>
<keyword evidence="5" id="KW-0547">Nucleotide-binding</keyword>
<keyword evidence="4" id="KW-0808">Transferase</keyword>
<dbReference type="Gene3D" id="3.30.565.10">
    <property type="entry name" value="Histidine kinase-like ATPase, C-terminal domain"/>
    <property type="match status" value="1"/>
</dbReference>
<dbReference type="SUPFAM" id="SSF53822">
    <property type="entry name" value="Periplasmic binding protein-like I"/>
    <property type="match status" value="1"/>
</dbReference>
<evidence type="ECO:0000256" key="3">
    <source>
        <dbReference type="ARBA" id="ARBA00022553"/>
    </source>
</evidence>
<dbReference type="Pfam" id="PF00072">
    <property type="entry name" value="Response_reg"/>
    <property type="match status" value="1"/>
</dbReference>
<feature type="transmembrane region" description="Helical" evidence="12">
    <location>
        <begin position="816"/>
        <end position="841"/>
    </location>
</feature>
<dbReference type="InterPro" id="IPR036097">
    <property type="entry name" value="HisK_dim/P_sf"/>
</dbReference>
<feature type="modified residue" description="4-aspartylphosphate" evidence="9">
    <location>
        <position position="2003"/>
    </location>
</feature>
<proteinExistence type="predicted"/>
<evidence type="ECO:0000259" key="14">
    <source>
        <dbReference type="PROSITE" id="PS50011"/>
    </source>
</evidence>
<dbReference type="Pfam" id="PF02518">
    <property type="entry name" value="HATPase_c"/>
    <property type="match status" value="1"/>
</dbReference>
<dbReference type="SUPFAM" id="SSF52172">
    <property type="entry name" value="CheY-like"/>
    <property type="match status" value="1"/>
</dbReference>
<dbReference type="InterPro" id="IPR005467">
    <property type="entry name" value="His_kinase_dom"/>
</dbReference>
<reference evidence="17" key="1">
    <citation type="journal article" date="2020" name="Fungal Divers.">
        <title>Resolving the Mortierellaceae phylogeny through synthesis of multi-gene phylogenetics and phylogenomics.</title>
        <authorList>
            <person name="Vandepol N."/>
            <person name="Liber J."/>
            <person name="Desiro A."/>
            <person name="Na H."/>
            <person name="Kennedy M."/>
            <person name="Barry K."/>
            <person name="Grigoriev I.V."/>
            <person name="Miller A.N."/>
            <person name="O'Donnell K."/>
            <person name="Stajich J.E."/>
            <person name="Bonito G."/>
        </authorList>
    </citation>
    <scope>NUCLEOTIDE SEQUENCE</scope>
    <source>
        <strain evidence="17">NVP60</strain>
    </source>
</reference>
<feature type="region of interest" description="Disordered" evidence="11">
    <location>
        <begin position="1968"/>
        <end position="1990"/>
    </location>
</feature>
<dbReference type="Pfam" id="PF07714">
    <property type="entry name" value="PK_Tyr_Ser-Thr"/>
    <property type="match status" value="1"/>
</dbReference>
<organism evidence="17 18">
    <name type="scientific">Linnemannia gamsii</name>
    <dbReference type="NCBI Taxonomy" id="64522"/>
    <lineage>
        <taxon>Eukaryota</taxon>
        <taxon>Fungi</taxon>
        <taxon>Fungi incertae sedis</taxon>
        <taxon>Mucoromycota</taxon>
        <taxon>Mortierellomycotina</taxon>
        <taxon>Mortierellomycetes</taxon>
        <taxon>Mortierellales</taxon>
        <taxon>Mortierellaceae</taxon>
        <taxon>Linnemannia</taxon>
    </lineage>
</organism>
<feature type="region of interest" description="Disordered" evidence="11">
    <location>
        <begin position="1828"/>
        <end position="1862"/>
    </location>
</feature>
<feature type="transmembrane region" description="Helical" evidence="12">
    <location>
        <begin position="325"/>
        <end position="346"/>
    </location>
</feature>
<feature type="domain" description="Protein kinase" evidence="14">
    <location>
        <begin position="886"/>
        <end position="1248"/>
    </location>
</feature>
<keyword evidence="12" id="KW-0472">Membrane</keyword>
<dbReference type="SMART" id="SM00387">
    <property type="entry name" value="HATPase_c"/>
    <property type="match status" value="1"/>
</dbReference>
<feature type="chain" id="PRO_5040423358" description="histidine kinase" evidence="13">
    <location>
        <begin position="26"/>
        <end position="2325"/>
    </location>
</feature>
<evidence type="ECO:0000256" key="5">
    <source>
        <dbReference type="ARBA" id="ARBA00022741"/>
    </source>
</evidence>
<feature type="compositionally biased region" description="Low complexity" evidence="11">
    <location>
        <begin position="2117"/>
        <end position="2129"/>
    </location>
</feature>
<dbReference type="SMART" id="SM00220">
    <property type="entry name" value="S_TKc"/>
    <property type="match status" value="1"/>
</dbReference>
<dbReference type="Gene3D" id="1.10.287.130">
    <property type="match status" value="1"/>
</dbReference>
<dbReference type="CDD" id="cd17546">
    <property type="entry name" value="REC_hyHK_CKI1_RcsC-like"/>
    <property type="match status" value="1"/>
</dbReference>
<keyword evidence="18" id="KW-1185">Reference proteome</keyword>
<dbReference type="CDD" id="cd00082">
    <property type="entry name" value="HisKA"/>
    <property type="match status" value="1"/>
</dbReference>
<dbReference type="SUPFAM" id="SSF55874">
    <property type="entry name" value="ATPase domain of HSP90 chaperone/DNA topoisomerase II/histidine kinase"/>
    <property type="match status" value="1"/>
</dbReference>
<evidence type="ECO:0000256" key="11">
    <source>
        <dbReference type="SAM" id="MobiDB-lite"/>
    </source>
</evidence>
<dbReference type="InterPro" id="IPR011009">
    <property type="entry name" value="Kinase-like_dom_sf"/>
</dbReference>
<evidence type="ECO:0000256" key="2">
    <source>
        <dbReference type="ARBA" id="ARBA00012438"/>
    </source>
</evidence>
<feature type="coiled-coil region" evidence="10">
    <location>
        <begin position="2062"/>
        <end position="2102"/>
    </location>
</feature>
<dbReference type="SUPFAM" id="SSF57184">
    <property type="entry name" value="Growth factor receptor domain"/>
    <property type="match status" value="1"/>
</dbReference>
<evidence type="ECO:0000259" key="15">
    <source>
        <dbReference type="PROSITE" id="PS50109"/>
    </source>
</evidence>
<dbReference type="Gene3D" id="1.10.510.10">
    <property type="entry name" value="Transferase(Phosphotransferase) domain 1"/>
    <property type="match status" value="2"/>
</dbReference>
<dbReference type="PANTHER" id="PTHR45339">
    <property type="entry name" value="HYBRID SIGNAL TRANSDUCTION HISTIDINE KINASE J"/>
    <property type="match status" value="1"/>
</dbReference>